<dbReference type="EMBL" id="JAVFKP010000010">
    <property type="protein sequence ID" value="MDQ4629688.1"/>
    <property type="molecule type" value="Genomic_DNA"/>
</dbReference>
<keyword evidence="3" id="KW-1185">Reference proteome</keyword>
<name>A0ABU0Y1R5_9BURK</name>
<dbReference type="Gene3D" id="3.30.460.10">
    <property type="entry name" value="Beta Polymerase, domain 2"/>
    <property type="match status" value="1"/>
</dbReference>
<dbReference type="InterPro" id="IPR043519">
    <property type="entry name" value="NT_sf"/>
</dbReference>
<dbReference type="RefSeq" id="WP_307780713.1">
    <property type="nucleotide sequence ID" value="NZ_JAVFKP010000010.1"/>
</dbReference>
<reference evidence="2 3" key="1">
    <citation type="submission" date="2023-08" db="EMBL/GenBank/DDBJ databases">
        <title>Draft genome sequence of Janthinobacterium lividum.</title>
        <authorList>
            <person name="Chun B.H."/>
            <person name="Lee Y."/>
        </authorList>
    </citation>
    <scope>NUCLEOTIDE SEQUENCE [LARGE SCALE GENOMIC DNA]</scope>
    <source>
        <strain evidence="2 3">AMJK</strain>
    </source>
</reference>
<keyword evidence="2" id="KW-0808">Transferase</keyword>
<evidence type="ECO:0000313" key="2">
    <source>
        <dbReference type="EMBL" id="MDQ4629688.1"/>
    </source>
</evidence>
<accession>A0ABU0Y1R5</accession>
<comment type="caution">
    <text evidence="2">The sequence shown here is derived from an EMBL/GenBank/DDBJ whole genome shotgun (WGS) entry which is preliminary data.</text>
</comment>
<evidence type="ECO:0000313" key="3">
    <source>
        <dbReference type="Proteomes" id="UP001237592"/>
    </source>
</evidence>
<dbReference type="InterPro" id="IPR041633">
    <property type="entry name" value="Polbeta"/>
</dbReference>
<dbReference type="Pfam" id="PF18765">
    <property type="entry name" value="Polbeta"/>
    <property type="match status" value="1"/>
</dbReference>
<sequence>MNFDAARQLVEQHILPAYPHAQAAIIGGSIARGQGTATSDIDLLVLFENVPHAWRETLKLGQQTVELYGHDLRSFDYFCRKMDRPGGRIPMAMMVIEGRNLLPQTSASTALYRLAQAIYDEGPPALTPDALASRRYEITTLLEDLVDSTVAEETLAIATKLYDVLANFVLRAGGAWSGVGKHLARRLRAHSPSIADDLHAAMRATLLDPPAGKQAFGGLVARALQPYGGPLLDGYALHAPAEWKSDTPALAA</sequence>
<dbReference type="GO" id="GO:0016779">
    <property type="term" value="F:nucleotidyltransferase activity"/>
    <property type="evidence" value="ECO:0007669"/>
    <property type="project" value="UniProtKB-KW"/>
</dbReference>
<evidence type="ECO:0000259" key="1">
    <source>
        <dbReference type="Pfam" id="PF18765"/>
    </source>
</evidence>
<dbReference type="SUPFAM" id="SSF81301">
    <property type="entry name" value="Nucleotidyltransferase"/>
    <property type="match status" value="1"/>
</dbReference>
<feature type="domain" description="Polymerase beta nucleotidyltransferase" evidence="1">
    <location>
        <begin position="13"/>
        <end position="67"/>
    </location>
</feature>
<protein>
    <submittedName>
        <fullName evidence="2">Nucleotidyltransferase domain-containing protein</fullName>
        <ecNumber evidence="2">2.7.7.-</ecNumber>
    </submittedName>
</protein>
<gene>
    <name evidence="2" type="ORF">RB624_27705</name>
</gene>
<proteinExistence type="predicted"/>
<dbReference type="CDD" id="cd05403">
    <property type="entry name" value="NT_KNTase_like"/>
    <property type="match status" value="1"/>
</dbReference>
<organism evidence="2 3">
    <name type="scientific">Janthinobacterium lividum</name>
    <dbReference type="NCBI Taxonomy" id="29581"/>
    <lineage>
        <taxon>Bacteria</taxon>
        <taxon>Pseudomonadati</taxon>
        <taxon>Pseudomonadota</taxon>
        <taxon>Betaproteobacteria</taxon>
        <taxon>Burkholderiales</taxon>
        <taxon>Oxalobacteraceae</taxon>
        <taxon>Janthinobacterium</taxon>
    </lineage>
</organism>
<keyword evidence="2" id="KW-0548">Nucleotidyltransferase</keyword>
<dbReference type="Proteomes" id="UP001237592">
    <property type="component" value="Unassembled WGS sequence"/>
</dbReference>
<dbReference type="EC" id="2.7.7.-" evidence="2"/>